<dbReference type="GO" id="GO:0003700">
    <property type="term" value="F:DNA-binding transcription factor activity"/>
    <property type="evidence" value="ECO:0007669"/>
    <property type="project" value="InterPro"/>
</dbReference>
<dbReference type="InterPro" id="IPR036388">
    <property type="entry name" value="WH-like_DNA-bd_sf"/>
</dbReference>
<dbReference type="PANTHER" id="PTHR44846:SF17">
    <property type="entry name" value="GNTR-FAMILY TRANSCRIPTIONAL REGULATOR"/>
    <property type="match status" value="1"/>
</dbReference>
<keyword evidence="6" id="KW-1185">Reference proteome</keyword>
<evidence type="ECO:0000313" key="5">
    <source>
        <dbReference type="EMBL" id="TQM68340.1"/>
    </source>
</evidence>
<evidence type="ECO:0000313" key="6">
    <source>
        <dbReference type="Proteomes" id="UP000316706"/>
    </source>
</evidence>
<dbReference type="InterPro" id="IPR011663">
    <property type="entry name" value="UTRA"/>
</dbReference>
<comment type="caution">
    <text evidence="5">The sequence shown here is derived from an EMBL/GenBank/DDBJ whole genome shotgun (WGS) entry which is preliminary data.</text>
</comment>
<dbReference type="GO" id="GO:0045892">
    <property type="term" value="P:negative regulation of DNA-templated transcription"/>
    <property type="evidence" value="ECO:0007669"/>
    <property type="project" value="TreeGrafter"/>
</dbReference>
<dbReference type="SMART" id="SM00866">
    <property type="entry name" value="UTRA"/>
    <property type="match status" value="1"/>
</dbReference>
<keyword evidence="3" id="KW-0804">Transcription</keyword>
<dbReference type="CDD" id="cd07377">
    <property type="entry name" value="WHTH_GntR"/>
    <property type="match status" value="1"/>
</dbReference>
<dbReference type="Gene3D" id="1.10.10.10">
    <property type="entry name" value="Winged helix-like DNA-binding domain superfamily/Winged helix DNA-binding domain"/>
    <property type="match status" value="1"/>
</dbReference>
<dbReference type="EMBL" id="VFPO01000001">
    <property type="protein sequence ID" value="TQM68340.1"/>
    <property type="molecule type" value="Genomic_DNA"/>
</dbReference>
<keyword evidence="1" id="KW-0805">Transcription regulation</keyword>
<protein>
    <submittedName>
        <fullName evidence="5">GntR family transcriptional regulator</fullName>
    </submittedName>
</protein>
<feature type="domain" description="HTH gntR-type" evidence="4">
    <location>
        <begin position="1"/>
        <end position="69"/>
    </location>
</feature>
<dbReference type="Proteomes" id="UP000316706">
    <property type="component" value="Unassembled WGS sequence"/>
</dbReference>
<dbReference type="Gene3D" id="3.40.1410.10">
    <property type="entry name" value="Chorismate lyase-like"/>
    <property type="match status" value="1"/>
</dbReference>
<evidence type="ECO:0000256" key="3">
    <source>
        <dbReference type="ARBA" id="ARBA00023163"/>
    </source>
</evidence>
<dbReference type="InterPro" id="IPR028978">
    <property type="entry name" value="Chorismate_lyase_/UTRA_dom_sf"/>
</dbReference>
<dbReference type="InterPro" id="IPR000524">
    <property type="entry name" value="Tscrpt_reg_HTH_GntR"/>
</dbReference>
<dbReference type="SMART" id="SM00345">
    <property type="entry name" value="HTH_GNTR"/>
    <property type="match status" value="1"/>
</dbReference>
<organism evidence="5 6">
    <name type="scientific">Actinomadura hallensis</name>
    <dbReference type="NCBI Taxonomy" id="337895"/>
    <lineage>
        <taxon>Bacteria</taxon>
        <taxon>Bacillati</taxon>
        <taxon>Actinomycetota</taxon>
        <taxon>Actinomycetes</taxon>
        <taxon>Streptosporangiales</taxon>
        <taxon>Thermomonosporaceae</taxon>
        <taxon>Actinomadura</taxon>
    </lineage>
</organism>
<evidence type="ECO:0000259" key="4">
    <source>
        <dbReference type="PROSITE" id="PS50949"/>
    </source>
</evidence>
<dbReference type="Pfam" id="PF07702">
    <property type="entry name" value="UTRA"/>
    <property type="match status" value="1"/>
</dbReference>
<dbReference type="SUPFAM" id="SSF46785">
    <property type="entry name" value="Winged helix' DNA-binding domain"/>
    <property type="match status" value="1"/>
</dbReference>
<dbReference type="PROSITE" id="PS50949">
    <property type="entry name" value="HTH_GNTR"/>
    <property type="match status" value="1"/>
</dbReference>
<keyword evidence="2" id="KW-0238">DNA-binding</keyword>
<sequence length="241" mass="27191">MRRYEEVAEELVRQIRSGRWPIGGKFAPEVELAAEFEVSRGTIRAALDIVEELGLISRRPRRGTRVERLKPRSVFARHLHTLDDLMQYSVETDRRVLSIADVVVDEADAGNLGCRPGQRWTKIRMLRVDPADDGWPLGCTDVYLEPDVAEAVGDQVLDPKRLISDMVEQATGRTVHTIEQRVRAATVPDAMVDLLRTAPGSPVLRVTRRYLDRGGQPFEITVSVHPADRFEYAVDLKRGRG</sequence>
<dbReference type="PANTHER" id="PTHR44846">
    <property type="entry name" value="MANNOSYL-D-GLYCERATE TRANSPORT/METABOLISM SYSTEM REPRESSOR MNGR-RELATED"/>
    <property type="match status" value="1"/>
</dbReference>
<proteinExistence type="predicted"/>
<dbReference type="Pfam" id="PF00392">
    <property type="entry name" value="GntR"/>
    <property type="match status" value="1"/>
</dbReference>
<dbReference type="InterPro" id="IPR050679">
    <property type="entry name" value="Bact_HTH_transcr_reg"/>
</dbReference>
<dbReference type="SUPFAM" id="SSF64288">
    <property type="entry name" value="Chorismate lyase-like"/>
    <property type="match status" value="1"/>
</dbReference>
<accession>A0A543ICQ0</accession>
<dbReference type="RefSeq" id="WP_185758752.1">
    <property type="nucleotide sequence ID" value="NZ_VFPO01000001.1"/>
</dbReference>
<gene>
    <name evidence="5" type="ORF">FHX41_1985</name>
</gene>
<evidence type="ECO:0000256" key="1">
    <source>
        <dbReference type="ARBA" id="ARBA00023015"/>
    </source>
</evidence>
<dbReference type="InterPro" id="IPR036390">
    <property type="entry name" value="WH_DNA-bd_sf"/>
</dbReference>
<name>A0A543ICQ0_9ACTN</name>
<evidence type="ECO:0000256" key="2">
    <source>
        <dbReference type="ARBA" id="ARBA00023125"/>
    </source>
</evidence>
<dbReference type="GO" id="GO:0003677">
    <property type="term" value="F:DNA binding"/>
    <property type="evidence" value="ECO:0007669"/>
    <property type="project" value="UniProtKB-KW"/>
</dbReference>
<reference evidence="5 6" key="1">
    <citation type="submission" date="2019-06" db="EMBL/GenBank/DDBJ databases">
        <title>Sequencing the genomes of 1000 actinobacteria strains.</title>
        <authorList>
            <person name="Klenk H.-P."/>
        </authorList>
    </citation>
    <scope>NUCLEOTIDE SEQUENCE [LARGE SCALE GENOMIC DNA]</scope>
    <source>
        <strain evidence="5 6">DSM 45043</strain>
    </source>
</reference>
<dbReference type="AlphaFoldDB" id="A0A543ICQ0"/>